<evidence type="ECO:0000256" key="8">
    <source>
        <dbReference type="ARBA" id="ARBA00023306"/>
    </source>
</evidence>
<evidence type="ECO:0000256" key="5">
    <source>
        <dbReference type="ARBA" id="ARBA00023054"/>
    </source>
</evidence>
<dbReference type="SMART" id="SM00968">
    <property type="entry name" value="SMC_hinge"/>
    <property type="match status" value="1"/>
</dbReference>
<keyword evidence="6" id="KW-0539">Nucleus</keyword>
<evidence type="ECO:0000256" key="6">
    <source>
        <dbReference type="ARBA" id="ARBA00023242"/>
    </source>
</evidence>
<dbReference type="Proteomes" id="UP000335636">
    <property type="component" value="Unassembled WGS sequence"/>
</dbReference>
<dbReference type="GO" id="GO:0005524">
    <property type="term" value="F:ATP binding"/>
    <property type="evidence" value="ECO:0007669"/>
    <property type="project" value="InterPro"/>
</dbReference>
<dbReference type="SUPFAM" id="SSF52540">
    <property type="entry name" value="P-loop containing nucleoside triphosphate hydrolases"/>
    <property type="match status" value="2"/>
</dbReference>
<evidence type="ECO:0000256" key="7">
    <source>
        <dbReference type="ARBA" id="ARBA00023254"/>
    </source>
</evidence>
<dbReference type="GO" id="GO:0003677">
    <property type="term" value="F:DNA binding"/>
    <property type="evidence" value="ECO:0007669"/>
    <property type="project" value="TreeGrafter"/>
</dbReference>
<dbReference type="InterPro" id="IPR027417">
    <property type="entry name" value="P-loop_NTPase"/>
</dbReference>
<evidence type="ECO:0000256" key="1">
    <source>
        <dbReference type="ARBA" id="ARBA00004123"/>
    </source>
</evidence>
<evidence type="ECO:0000259" key="10">
    <source>
        <dbReference type="SMART" id="SM00968"/>
    </source>
</evidence>
<evidence type="ECO:0000256" key="2">
    <source>
        <dbReference type="ARBA" id="ARBA00004286"/>
    </source>
</evidence>
<keyword evidence="5 9" id="KW-0175">Coiled coil</keyword>
<comment type="similarity">
    <text evidence="3">Belongs to the SMC family. SMC1 subfamily.</text>
</comment>
<dbReference type="EMBL" id="WJEC01001432">
    <property type="protein sequence ID" value="KAF7478873.1"/>
    <property type="molecule type" value="Genomic_DNA"/>
</dbReference>
<keyword evidence="7" id="KW-0469">Meiosis</keyword>
<dbReference type="SUPFAM" id="SSF75553">
    <property type="entry name" value="Smc hinge domain"/>
    <property type="match status" value="1"/>
</dbReference>
<proteinExistence type="inferred from homology"/>
<dbReference type="Pfam" id="PF02463">
    <property type="entry name" value="SMC_N"/>
    <property type="match status" value="1"/>
</dbReference>
<dbReference type="Gene3D" id="3.30.70.1620">
    <property type="match status" value="1"/>
</dbReference>
<dbReference type="GO" id="GO:0051321">
    <property type="term" value="P:meiotic cell cycle"/>
    <property type="evidence" value="ECO:0007669"/>
    <property type="project" value="UniProtKB-ARBA"/>
</dbReference>
<comment type="subcellular location">
    <subcellularLocation>
        <location evidence="2">Chromosome</location>
    </subcellularLocation>
    <subcellularLocation>
        <location evidence="1">Nucleus</location>
    </subcellularLocation>
</comment>
<reference evidence="11" key="2">
    <citation type="submission" date="2020-08" db="EMBL/GenBank/DDBJ databases">
        <authorList>
            <person name="Shumante A."/>
            <person name="Zimin A.V."/>
            <person name="Puiu D."/>
            <person name="Salzberg S.L."/>
        </authorList>
    </citation>
    <scope>NUCLEOTIDE SEQUENCE</scope>
    <source>
        <strain evidence="11">WC2-LM</strain>
        <tissue evidence="11">Liver</tissue>
    </source>
</reference>
<evidence type="ECO:0000313" key="13">
    <source>
        <dbReference type="Proteomes" id="UP000335636"/>
    </source>
</evidence>
<dbReference type="PANTHER" id="PTHR18937:SF147">
    <property type="entry name" value="STRUCTURAL MAINTENANCE OF CHROMOSOMES PROTEIN 1B"/>
    <property type="match status" value="1"/>
</dbReference>
<dbReference type="AlphaFoldDB" id="A0A5E4A5J3"/>
<dbReference type="InterPro" id="IPR036277">
    <property type="entry name" value="SMC_hinge_sf"/>
</dbReference>
<dbReference type="GO" id="GO:0031981">
    <property type="term" value="C:nuclear lumen"/>
    <property type="evidence" value="ECO:0007669"/>
    <property type="project" value="UniProtKB-ARBA"/>
</dbReference>
<dbReference type="Pfam" id="PF06470">
    <property type="entry name" value="SMC_hinge"/>
    <property type="match status" value="1"/>
</dbReference>
<feature type="coiled-coil region" evidence="9">
    <location>
        <begin position="161"/>
        <end position="219"/>
    </location>
</feature>
<dbReference type="Proteomes" id="UP000662637">
    <property type="component" value="Unassembled WGS sequence"/>
</dbReference>
<evidence type="ECO:0000313" key="11">
    <source>
        <dbReference type="EMBL" id="KAF7478873.1"/>
    </source>
</evidence>
<organism evidence="12 13">
    <name type="scientific">Marmota monax</name>
    <name type="common">Woodchuck</name>
    <dbReference type="NCBI Taxonomy" id="9995"/>
    <lineage>
        <taxon>Eukaryota</taxon>
        <taxon>Metazoa</taxon>
        <taxon>Chordata</taxon>
        <taxon>Craniata</taxon>
        <taxon>Vertebrata</taxon>
        <taxon>Euteleostomi</taxon>
        <taxon>Mammalia</taxon>
        <taxon>Eutheria</taxon>
        <taxon>Euarchontoglires</taxon>
        <taxon>Glires</taxon>
        <taxon>Rodentia</taxon>
        <taxon>Sciuromorpha</taxon>
        <taxon>Sciuridae</taxon>
        <taxon>Xerinae</taxon>
        <taxon>Marmotini</taxon>
        <taxon>Marmota</taxon>
    </lineage>
</organism>
<protein>
    <recommendedName>
        <fullName evidence="10">SMC hinge domain-containing protein</fullName>
    </recommendedName>
</protein>
<accession>A0A5E4A5J3</accession>
<evidence type="ECO:0000256" key="3">
    <source>
        <dbReference type="ARBA" id="ARBA00005597"/>
    </source>
</evidence>
<evidence type="ECO:0000256" key="4">
    <source>
        <dbReference type="ARBA" id="ARBA00022454"/>
    </source>
</evidence>
<feature type="domain" description="SMC hinge" evidence="10">
    <location>
        <begin position="497"/>
        <end position="616"/>
    </location>
</feature>
<dbReference type="GO" id="GO:0016887">
    <property type="term" value="F:ATP hydrolysis activity"/>
    <property type="evidence" value="ECO:0007669"/>
    <property type="project" value="InterPro"/>
</dbReference>
<reference evidence="12 13" key="1">
    <citation type="submission" date="2019-04" db="EMBL/GenBank/DDBJ databases">
        <authorList>
            <person name="Alioto T."/>
            <person name="Alioto T."/>
        </authorList>
    </citation>
    <scope>NUCLEOTIDE SEQUENCE [LARGE SCALE GENOMIC DNA]</scope>
</reference>
<dbReference type="InterPro" id="IPR003395">
    <property type="entry name" value="RecF/RecN/SMC_N"/>
</dbReference>
<evidence type="ECO:0000256" key="9">
    <source>
        <dbReference type="SAM" id="Coils"/>
    </source>
</evidence>
<dbReference type="FunFam" id="3.40.50.300:FF:000564">
    <property type="entry name" value="Structural maintenance of chromosomes 1A"/>
    <property type="match status" value="1"/>
</dbReference>
<dbReference type="PANTHER" id="PTHR18937">
    <property type="entry name" value="STRUCTURAL MAINTENANCE OF CHROMOSOMES SMC FAMILY MEMBER"/>
    <property type="match status" value="1"/>
</dbReference>
<dbReference type="InterPro" id="IPR010935">
    <property type="entry name" value="SMC_hinge"/>
</dbReference>
<dbReference type="InterPro" id="IPR028468">
    <property type="entry name" value="Smc1_ABC"/>
</dbReference>
<dbReference type="Gene3D" id="3.40.50.300">
    <property type="entry name" value="P-loop containing nucleotide triphosphate hydrolases"/>
    <property type="match status" value="1"/>
</dbReference>
<keyword evidence="8" id="KW-0131">Cell cycle</keyword>
<dbReference type="FunFam" id="3.30.70.1620:FF:000001">
    <property type="entry name" value="Structural maintenance of chromosomes 1B"/>
    <property type="match status" value="1"/>
</dbReference>
<sequence length="691" mass="80412">MGRLDVLLVENFKSWRGRQVIGPFRRFTCIIGPNGSGKSNVMDALSFVMGEKTANLRVKNIQELIHGAHIGKPVSSSASVKIVYVEESGEEKTFARIIRGGCSEFHFDDNPVSRSAYIAELEKIGIIVKARNCLVFQGTVESISTKKPKERTQFFEEISTSGELIGEYEEKKRKLQKAEEDAQFNFNKKKNVAAERKHAKLEKEEAERYQSLLEELKINKIQLQLFQLYHNEKKIHFLNTELEHVNRDLSVIKESLSHHENIVKAKKKEHGMLTRQLQQTEKELKSLEALLNQKRPQYIKAKENTSHHLKKLDVSKKSIKDSERQCSKQEDDIRALETELVDLDSAWRNFEKQIEEEILHKGRDIELEASQLDRYKELKEQVRKKVAIMTQQLEKLQWEQKAEKERLTFEKRRHGEVQGNLKQIKEQIEDHKKRIEKLEEYTKTCMDCLKEKKQQEENLVDEIGKTKSRMSEVNEELNLIRSELQNAGIDTHEGRRQQKRAEVLEHLKRLYPDSVKYQLAVTKLFGRYMIAIVVVSEKVARDCIRFLKEERAEPETFLALDYLDIKPINERLREIKGCKMMIDVIKTQFPQLKKVIQFVCGNGLVCETVEEARHVAFDGPERRKGKIFLILQTVALDGTLFLKSGVISGGSSDLKHKARCWDEKELKNLRDRRSQLVQELKVNPSPILIKY</sequence>
<feature type="coiled-coil region" evidence="9">
    <location>
        <begin position="263"/>
        <end position="469"/>
    </location>
</feature>
<keyword evidence="4" id="KW-0158">Chromosome</keyword>
<dbReference type="GO" id="GO:0007062">
    <property type="term" value="P:sister chromatid cohesion"/>
    <property type="evidence" value="ECO:0007669"/>
    <property type="project" value="InterPro"/>
</dbReference>
<dbReference type="CDD" id="cd03275">
    <property type="entry name" value="ABC_SMC1_euk"/>
    <property type="match status" value="1"/>
</dbReference>
<name>A0A5E4A5J3_MARMO</name>
<evidence type="ECO:0000313" key="12">
    <source>
        <dbReference type="EMBL" id="VTJ52543.1"/>
    </source>
</evidence>
<dbReference type="EMBL" id="CABDUW010000019">
    <property type="protein sequence ID" value="VTJ52543.1"/>
    <property type="molecule type" value="Genomic_DNA"/>
</dbReference>
<gene>
    <name evidence="11" type="ORF">GHT09_009943</name>
    <name evidence="12" type="ORF">MONAX_5E027446</name>
</gene>
<keyword evidence="13" id="KW-1185">Reference proteome</keyword>
<dbReference type="GO" id="GO:0030893">
    <property type="term" value="C:meiotic cohesin complex"/>
    <property type="evidence" value="ECO:0007669"/>
    <property type="project" value="TreeGrafter"/>
</dbReference>